<keyword evidence="7" id="KW-1185">Reference proteome</keyword>
<reference evidence="6 7" key="1">
    <citation type="journal article" date="2021" name="BMC Genomics">
        <title>Datura genome reveals duplications of psychoactive alkaloid biosynthetic genes and high mutation rate following tissue culture.</title>
        <authorList>
            <person name="Rajewski A."/>
            <person name="Carter-House D."/>
            <person name="Stajich J."/>
            <person name="Litt A."/>
        </authorList>
    </citation>
    <scope>NUCLEOTIDE SEQUENCE [LARGE SCALE GENOMIC DNA]</scope>
    <source>
        <strain evidence="6">AR-01</strain>
    </source>
</reference>
<dbReference type="PANTHER" id="PTHR24296">
    <property type="entry name" value="CYTOCHROME P450"/>
    <property type="match status" value="1"/>
</dbReference>
<evidence type="ECO:0000256" key="4">
    <source>
        <dbReference type="ARBA" id="ARBA00023002"/>
    </source>
</evidence>
<comment type="caution">
    <text evidence="6">The sequence shown here is derived from an EMBL/GenBank/DDBJ whole genome shotgun (WGS) entry which is preliminary data.</text>
</comment>
<evidence type="ECO:0000256" key="2">
    <source>
        <dbReference type="ARBA" id="ARBA00010617"/>
    </source>
</evidence>
<name>A0ABS8WJV8_DATST</name>
<dbReference type="SUPFAM" id="SSF48264">
    <property type="entry name" value="Cytochrome P450"/>
    <property type="match status" value="1"/>
</dbReference>
<comment type="similarity">
    <text evidence="2">Belongs to the cytochrome P450 family.</text>
</comment>
<comment type="cofactor">
    <cofactor evidence="1">
        <name>heme</name>
        <dbReference type="ChEBI" id="CHEBI:30413"/>
    </cofactor>
</comment>
<dbReference type="Proteomes" id="UP000823775">
    <property type="component" value="Unassembled WGS sequence"/>
</dbReference>
<organism evidence="6 7">
    <name type="scientific">Datura stramonium</name>
    <name type="common">Jimsonweed</name>
    <name type="synonym">Common thornapple</name>
    <dbReference type="NCBI Taxonomy" id="4076"/>
    <lineage>
        <taxon>Eukaryota</taxon>
        <taxon>Viridiplantae</taxon>
        <taxon>Streptophyta</taxon>
        <taxon>Embryophyta</taxon>
        <taxon>Tracheophyta</taxon>
        <taxon>Spermatophyta</taxon>
        <taxon>Magnoliopsida</taxon>
        <taxon>eudicotyledons</taxon>
        <taxon>Gunneridae</taxon>
        <taxon>Pentapetalae</taxon>
        <taxon>asterids</taxon>
        <taxon>lamiids</taxon>
        <taxon>Solanales</taxon>
        <taxon>Solanaceae</taxon>
        <taxon>Solanoideae</taxon>
        <taxon>Datureae</taxon>
        <taxon>Datura</taxon>
    </lineage>
</organism>
<proteinExistence type="inferred from homology"/>
<accession>A0ABS8WJV8</accession>
<evidence type="ECO:0000256" key="1">
    <source>
        <dbReference type="ARBA" id="ARBA00001971"/>
    </source>
</evidence>
<keyword evidence="3" id="KW-0479">Metal-binding</keyword>
<gene>
    <name evidence="6" type="ORF">HAX54_047124</name>
</gene>
<dbReference type="Gene3D" id="1.10.630.10">
    <property type="entry name" value="Cytochrome P450"/>
    <property type="match status" value="1"/>
</dbReference>
<dbReference type="InterPro" id="IPR036396">
    <property type="entry name" value="Cyt_P450_sf"/>
</dbReference>
<evidence type="ECO:0008006" key="8">
    <source>
        <dbReference type="Google" id="ProtNLM"/>
    </source>
</evidence>
<keyword evidence="5" id="KW-0408">Iron</keyword>
<evidence type="ECO:0000256" key="5">
    <source>
        <dbReference type="ARBA" id="ARBA00023004"/>
    </source>
</evidence>
<dbReference type="EMBL" id="JACEIK010007549">
    <property type="protein sequence ID" value="MCE3050401.1"/>
    <property type="molecule type" value="Genomic_DNA"/>
</dbReference>
<evidence type="ECO:0000313" key="7">
    <source>
        <dbReference type="Proteomes" id="UP000823775"/>
    </source>
</evidence>
<evidence type="ECO:0000313" key="6">
    <source>
        <dbReference type="EMBL" id="MCE3050401.1"/>
    </source>
</evidence>
<keyword evidence="4" id="KW-0560">Oxidoreductase</keyword>
<evidence type="ECO:0000256" key="3">
    <source>
        <dbReference type="ARBA" id="ARBA00022723"/>
    </source>
</evidence>
<protein>
    <recommendedName>
        <fullName evidence="8">Cytochrome P450</fullName>
    </recommendedName>
</protein>
<sequence length="149" mass="17160">MVINGSTKDKLQAMNLILRPWWFIETVVYREISDVWIPILATAAANKTLLLDDAVRLSFERLLIPFPFIWKIRRALDIGSEKKLRVAVEQVRKFAKEIVREKQGKTDLLSRFLSSTNGQPDEEDFVMDNAISFILAGRDTISAALTWFF</sequence>